<proteinExistence type="inferred from homology"/>
<dbReference type="PROSITE" id="PS51421">
    <property type="entry name" value="RAS"/>
    <property type="match status" value="1"/>
</dbReference>
<dbReference type="Proteomes" id="UP000271974">
    <property type="component" value="Unassembled WGS sequence"/>
</dbReference>
<evidence type="ECO:0000313" key="11">
    <source>
        <dbReference type="EMBL" id="RUS83699.1"/>
    </source>
</evidence>
<dbReference type="SMART" id="SM00225">
    <property type="entry name" value="BTB"/>
    <property type="match status" value="2"/>
</dbReference>
<dbReference type="PROSITE" id="PS51420">
    <property type="entry name" value="RHO"/>
    <property type="match status" value="1"/>
</dbReference>
<dbReference type="InterPro" id="IPR001806">
    <property type="entry name" value="Small_GTPase"/>
</dbReference>
<name>A0A433TQ28_ELYCH</name>
<dbReference type="Gene3D" id="3.40.50.300">
    <property type="entry name" value="P-loop containing nucleotide triphosphate hydrolases"/>
    <property type="match status" value="1"/>
</dbReference>
<comment type="subcellular location">
    <subcellularLocation>
        <location evidence="1">Cell membrane</location>
        <topology evidence="1">Lipid-anchor</topology>
        <orientation evidence="1">Cytoplasmic side</orientation>
    </subcellularLocation>
</comment>
<evidence type="ECO:0000256" key="5">
    <source>
        <dbReference type="ARBA" id="ARBA00022741"/>
    </source>
</evidence>
<dbReference type="PRINTS" id="PR00449">
    <property type="entry name" value="RASTRNSFRMNG"/>
</dbReference>
<dbReference type="PANTHER" id="PTHR24072">
    <property type="entry name" value="RHO FAMILY GTPASE"/>
    <property type="match status" value="1"/>
</dbReference>
<reference evidence="11 12" key="1">
    <citation type="submission" date="2019-01" db="EMBL/GenBank/DDBJ databases">
        <title>A draft genome assembly of the solar-powered sea slug Elysia chlorotica.</title>
        <authorList>
            <person name="Cai H."/>
            <person name="Li Q."/>
            <person name="Fang X."/>
            <person name="Li J."/>
            <person name="Curtis N.E."/>
            <person name="Altenburger A."/>
            <person name="Shibata T."/>
            <person name="Feng M."/>
            <person name="Maeda T."/>
            <person name="Schwartz J.A."/>
            <person name="Shigenobu S."/>
            <person name="Lundholm N."/>
            <person name="Nishiyama T."/>
            <person name="Yang H."/>
            <person name="Hasebe M."/>
            <person name="Li S."/>
            <person name="Pierce S.K."/>
            <person name="Wang J."/>
        </authorList>
    </citation>
    <scope>NUCLEOTIDE SEQUENCE [LARGE SCALE GENOMIC DNA]</scope>
    <source>
        <strain evidence="11">EC2010</strain>
        <tissue evidence="11">Whole organism of an adult</tissue>
    </source>
</reference>
<dbReference type="GO" id="GO:0003924">
    <property type="term" value="F:GTPase activity"/>
    <property type="evidence" value="ECO:0007669"/>
    <property type="project" value="InterPro"/>
</dbReference>
<dbReference type="CDD" id="cd00157">
    <property type="entry name" value="Rho"/>
    <property type="match status" value="1"/>
</dbReference>
<evidence type="ECO:0000256" key="7">
    <source>
        <dbReference type="ARBA" id="ARBA00023136"/>
    </source>
</evidence>
<dbReference type="PROSITE" id="PS51419">
    <property type="entry name" value="RAB"/>
    <property type="match status" value="1"/>
</dbReference>
<dbReference type="GO" id="GO:0005525">
    <property type="term" value="F:GTP binding"/>
    <property type="evidence" value="ECO:0007669"/>
    <property type="project" value="UniProtKB-KW"/>
</dbReference>
<keyword evidence="8" id="KW-0449">Lipoprotein</keyword>
<keyword evidence="5" id="KW-0547">Nucleotide-binding</keyword>
<dbReference type="OrthoDB" id="10251809at2759"/>
<evidence type="ECO:0000256" key="4">
    <source>
        <dbReference type="ARBA" id="ARBA00022481"/>
    </source>
</evidence>
<evidence type="ECO:0000256" key="3">
    <source>
        <dbReference type="ARBA" id="ARBA00022475"/>
    </source>
</evidence>
<evidence type="ECO:0000256" key="1">
    <source>
        <dbReference type="ARBA" id="ARBA00004342"/>
    </source>
</evidence>
<dbReference type="STRING" id="188477.A0A433TQ28"/>
<sequence length="590" mass="66110">MESIKVVVVGDGAVGKSCLLIAYTTNSFPQEYVPTVFDNYSANVMVDGKPYNLGLWDTAGQEDYDRLRPLSYPQTDVFLICFSASNPDSLANVTSKWIPEIRHHCPDVPVMLVACKTGLQCEVSSGSRKRCLAPEEGQAVAKEVKAAYAETSALLQENLGSCFERAIELAMINRRMMKKNKSKSRFSFYRSKSGKSDTVLIPPVMPPAGKAPWMEIESSRFDDDWSKCLQDPKFCDITFVVEGGTNIEAHKIVLCCASSFFCKVLWNEQSRVGFDIGSSHSMVFGFCFVHHLTGICSVQDTKERTMVELTADIKAKTFNKILQFLYTGTPRLSDDAETEELHEVKRVAKMFKMPELATICDNIEREEEFLNPSIGTFLNDAVGAKMKEWFLNKEAECDVVFVVDGQKVFAHKIVLSTRSDVMAAMFSGNFKESQTGEISEVRIHLKKQPYTISIPTGIHCSNYEAEACAIIEAATHLAEKTPQTNQVVFLTDALSVLQASENGKLAKLTTALGQLNYLRIILNAKQLADFCRHFISTNYDAFSRRKEFSALESSDRKHVQKHRWPPVSYLKELEAFEKEVNKTGEECAVM</sequence>
<dbReference type="EMBL" id="RQTK01000234">
    <property type="protein sequence ID" value="RUS83699.1"/>
    <property type="molecule type" value="Genomic_DNA"/>
</dbReference>
<dbReference type="NCBIfam" id="TIGR00231">
    <property type="entry name" value="small_GTP"/>
    <property type="match status" value="1"/>
</dbReference>
<keyword evidence="12" id="KW-1185">Reference proteome</keyword>
<dbReference type="SUPFAM" id="SSF54695">
    <property type="entry name" value="POZ domain"/>
    <property type="match status" value="2"/>
</dbReference>
<evidence type="ECO:0000256" key="8">
    <source>
        <dbReference type="ARBA" id="ARBA00023288"/>
    </source>
</evidence>
<keyword evidence="9" id="KW-0636">Prenylation</keyword>
<dbReference type="InterPro" id="IPR011333">
    <property type="entry name" value="SKP1/BTB/POZ_sf"/>
</dbReference>
<keyword evidence="3" id="KW-1003">Cell membrane</keyword>
<dbReference type="SMART" id="SM00174">
    <property type="entry name" value="RHO"/>
    <property type="match status" value="1"/>
</dbReference>
<organism evidence="11 12">
    <name type="scientific">Elysia chlorotica</name>
    <name type="common">Eastern emerald elysia</name>
    <name type="synonym">Sea slug</name>
    <dbReference type="NCBI Taxonomy" id="188477"/>
    <lineage>
        <taxon>Eukaryota</taxon>
        <taxon>Metazoa</taxon>
        <taxon>Spiralia</taxon>
        <taxon>Lophotrochozoa</taxon>
        <taxon>Mollusca</taxon>
        <taxon>Gastropoda</taxon>
        <taxon>Heterobranchia</taxon>
        <taxon>Euthyneura</taxon>
        <taxon>Panpulmonata</taxon>
        <taxon>Sacoglossa</taxon>
        <taxon>Placobranchoidea</taxon>
        <taxon>Plakobranchidae</taxon>
        <taxon>Elysia</taxon>
    </lineage>
</organism>
<dbReference type="GO" id="GO:0007264">
    <property type="term" value="P:small GTPase-mediated signal transduction"/>
    <property type="evidence" value="ECO:0007669"/>
    <property type="project" value="InterPro"/>
</dbReference>
<dbReference type="FunFam" id="3.40.50.300:FF:000983">
    <property type="entry name" value="Rho family GTPase"/>
    <property type="match status" value="1"/>
</dbReference>
<keyword evidence="6" id="KW-0342">GTP-binding</keyword>
<feature type="domain" description="BTB" evidence="10">
    <location>
        <begin position="235"/>
        <end position="334"/>
    </location>
</feature>
<comment type="caution">
    <text evidence="11">The sequence shown here is derived from an EMBL/GenBank/DDBJ whole genome shotgun (WGS) entry which is preliminary data.</text>
</comment>
<dbReference type="SMART" id="SM00175">
    <property type="entry name" value="RAB"/>
    <property type="match status" value="1"/>
</dbReference>
<dbReference type="InterPro" id="IPR027417">
    <property type="entry name" value="P-loop_NTPase"/>
</dbReference>
<dbReference type="SUPFAM" id="SSF52540">
    <property type="entry name" value="P-loop containing nucleoside triphosphate hydrolases"/>
    <property type="match status" value="1"/>
</dbReference>
<evidence type="ECO:0000259" key="10">
    <source>
        <dbReference type="PROSITE" id="PS50097"/>
    </source>
</evidence>
<dbReference type="Pfam" id="PF00071">
    <property type="entry name" value="Ras"/>
    <property type="match status" value="1"/>
</dbReference>
<dbReference type="InterPro" id="IPR003578">
    <property type="entry name" value="Small_GTPase_Rho"/>
</dbReference>
<evidence type="ECO:0000256" key="9">
    <source>
        <dbReference type="ARBA" id="ARBA00023289"/>
    </source>
</evidence>
<gene>
    <name evidence="11" type="ORF">EGW08_008547</name>
</gene>
<keyword evidence="7" id="KW-0472">Membrane</keyword>
<dbReference type="PROSITE" id="PS50097">
    <property type="entry name" value="BTB"/>
    <property type="match status" value="2"/>
</dbReference>
<evidence type="ECO:0000313" key="12">
    <source>
        <dbReference type="Proteomes" id="UP000271974"/>
    </source>
</evidence>
<dbReference type="Gene3D" id="3.30.710.10">
    <property type="entry name" value="Potassium Channel Kv1.1, Chain A"/>
    <property type="match status" value="2"/>
</dbReference>
<dbReference type="GO" id="GO:0005886">
    <property type="term" value="C:plasma membrane"/>
    <property type="evidence" value="ECO:0007669"/>
    <property type="project" value="UniProtKB-SubCell"/>
</dbReference>
<protein>
    <recommendedName>
        <fullName evidence="10">BTB domain-containing protein</fullName>
    </recommendedName>
</protein>
<dbReference type="InterPro" id="IPR005225">
    <property type="entry name" value="Small_GTP-bd"/>
</dbReference>
<feature type="domain" description="BTB" evidence="10">
    <location>
        <begin position="397"/>
        <end position="438"/>
    </location>
</feature>
<evidence type="ECO:0000256" key="2">
    <source>
        <dbReference type="ARBA" id="ARBA00010142"/>
    </source>
</evidence>
<dbReference type="InterPro" id="IPR000210">
    <property type="entry name" value="BTB/POZ_dom"/>
</dbReference>
<dbReference type="CDD" id="cd18299">
    <property type="entry name" value="BTB1_POZ_RhoBTB"/>
    <property type="match status" value="1"/>
</dbReference>
<dbReference type="CDD" id="cd18499">
    <property type="entry name" value="BACK_RHOBTB"/>
    <property type="match status" value="1"/>
</dbReference>
<evidence type="ECO:0000256" key="6">
    <source>
        <dbReference type="ARBA" id="ARBA00023134"/>
    </source>
</evidence>
<keyword evidence="4" id="KW-0488">Methylation</keyword>
<dbReference type="SMART" id="SM00173">
    <property type="entry name" value="RAS"/>
    <property type="match status" value="1"/>
</dbReference>
<dbReference type="Pfam" id="PF00651">
    <property type="entry name" value="BTB"/>
    <property type="match status" value="3"/>
</dbReference>
<accession>A0A433TQ28</accession>
<dbReference type="AlphaFoldDB" id="A0A433TQ28"/>
<comment type="similarity">
    <text evidence="2">Belongs to the small GTPase superfamily. Rho family.</text>
</comment>